<evidence type="ECO:0000256" key="1">
    <source>
        <dbReference type="ARBA" id="ARBA00022729"/>
    </source>
</evidence>
<keyword evidence="5" id="KW-1185">Reference proteome</keyword>
<protein>
    <submittedName>
        <fullName evidence="4">Peptidoglycan DD-metalloendopeptidase family protein</fullName>
    </submittedName>
</protein>
<feature type="domain" description="M23ase beta-sheet core" evidence="3">
    <location>
        <begin position="306"/>
        <end position="404"/>
    </location>
</feature>
<comment type="caution">
    <text evidence="4">The sequence shown here is derived from an EMBL/GenBank/DDBJ whole genome shotgun (WGS) entry which is preliminary data.</text>
</comment>
<feature type="chain" id="PRO_5047175108" evidence="2">
    <location>
        <begin position="31"/>
        <end position="413"/>
    </location>
</feature>
<gene>
    <name evidence="4" type="ORF">LXN57_20955</name>
</gene>
<dbReference type="PANTHER" id="PTHR21666">
    <property type="entry name" value="PEPTIDASE-RELATED"/>
    <property type="match status" value="1"/>
</dbReference>
<evidence type="ECO:0000313" key="5">
    <source>
        <dbReference type="Proteomes" id="UP001523216"/>
    </source>
</evidence>
<dbReference type="EMBL" id="JAMQOL010000028">
    <property type="protein sequence ID" value="MCM4080053.1"/>
    <property type="molecule type" value="Genomic_DNA"/>
</dbReference>
<dbReference type="SUPFAM" id="SSF51261">
    <property type="entry name" value="Duplicated hybrid motif"/>
    <property type="match status" value="1"/>
</dbReference>
<dbReference type="Proteomes" id="UP001523216">
    <property type="component" value="Unassembled WGS sequence"/>
</dbReference>
<dbReference type="InterPro" id="IPR011055">
    <property type="entry name" value="Dup_hybrid_motif"/>
</dbReference>
<proteinExistence type="predicted"/>
<evidence type="ECO:0000313" key="4">
    <source>
        <dbReference type="EMBL" id="MCM4080053.1"/>
    </source>
</evidence>
<dbReference type="Pfam" id="PF01551">
    <property type="entry name" value="Peptidase_M23"/>
    <property type="match status" value="1"/>
</dbReference>
<dbReference type="InterPro" id="IPR050570">
    <property type="entry name" value="Cell_wall_metabolism_enzyme"/>
</dbReference>
<accession>A0ABT0Y206</accession>
<name>A0ABT0Y206_9ACTN</name>
<dbReference type="InterPro" id="IPR016047">
    <property type="entry name" value="M23ase_b-sheet_dom"/>
</dbReference>
<dbReference type="Gene3D" id="2.70.70.10">
    <property type="entry name" value="Glucose Permease (Domain IIA)"/>
    <property type="match status" value="1"/>
</dbReference>
<dbReference type="RefSeq" id="WP_251799857.1">
    <property type="nucleotide sequence ID" value="NZ_JAMQOL010000028.1"/>
</dbReference>
<evidence type="ECO:0000259" key="3">
    <source>
        <dbReference type="Pfam" id="PF01551"/>
    </source>
</evidence>
<organism evidence="4 5">
    <name type="scientific">Paractinoplanes hotanensis</name>
    <dbReference type="NCBI Taxonomy" id="2906497"/>
    <lineage>
        <taxon>Bacteria</taxon>
        <taxon>Bacillati</taxon>
        <taxon>Actinomycetota</taxon>
        <taxon>Actinomycetes</taxon>
        <taxon>Micromonosporales</taxon>
        <taxon>Micromonosporaceae</taxon>
        <taxon>Paractinoplanes</taxon>
    </lineage>
</organism>
<feature type="signal peptide" evidence="2">
    <location>
        <begin position="1"/>
        <end position="30"/>
    </location>
</feature>
<sequence>MWPKRRHRRKYALPAFFAGLLLIAPHPAQAAPGDDRDRAGKAVQRAEAVLEHATDLARSAARNLETATAAMPAAQQKVATSRGAVAAALASAKSASRKAKTARAAYEKVAGRFVQARERVDDARERVDEIATASYMGSNFARLNVLVDASGPADMMARLSIVEQVMQSQQEDVDTLVVARREARTEQDRAGLAKRAAEEAEAAARDRLTAARSAQSAAERARLALEKLTQTRYAALKVANAQRSVVLARYEAAKAEEARIAAALRGYSLKSGDAKYGGGRLLMPVTGWKSSDYGQRYDPYYRVWQLHAGMDIAAGGGSPIRAAAFGRVIRAGWAGGYGNFTCISHGKISGVGFQTCYGHQSAILVRVGEYVRRGEVIGLVGTTGASTGNHLHFETRFDGAPRNPANYLPRCLC</sequence>
<evidence type="ECO:0000256" key="2">
    <source>
        <dbReference type="SAM" id="SignalP"/>
    </source>
</evidence>
<keyword evidence="1 2" id="KW-0732">Signal</keyword>
<dbReference type="CDD" id="cd12797">
    <property type="entry name" value="M23_peptidase"/>
    <property type="match status" value="1"/>
</dbReference>
<dbReference type="PANTHER" id="PTHR21666:SF289">
    <property type="entry name" value="L-ALA--D-GLU ENDOPEPTIDASE"/>
    <property type="match status" value="1"/>
</dbReference>
<reference evidence="4 5" key="1">
    <citation type="submission" date="2022-06" db="EMBL/GenBank/DDBJ databases">
        <title>Actinoplanes abujensis sp. nov., isolated from Nigerian arid soil.</title>
        <authorList>
            <person name="Ding P."/>
        </authorList>
    </citation>
    <scope>NUCLEOTIDE SEQUENCE [LARGE SCALE GENOMIC DNA]</scope>
    <source>
        <strain evidence="5">TRM88002</strain>
    </source>
</reference>